<sequence>MTIKLTDQEISDALAQLKGWELREGKLCADLEFENFISAFAFMTKIAMHAEKIDHHPEWRNVYRNLSIALTTHDAGGLSAKDLALAHAIDQELGR</sequence>
<accession>A0ABP7WCN2</accession>
<dbReference type="EC" id="4.2.1.96" evidence="4"/>
<dbReference type="NCBIfam" id="NF002017">
    <property type="entry name" value="PRK00823.1-2"/>
    <property type="match status" value="1"/>
</dbReference>
<protein>
    <recommendedName>
        <fullName evidence="4">Putative pterin-4-alpha-carbinolamine dehydratase</fullName>
        <shortName evidence="4">PHS</shortName>
        <ecNumber evidence="4">4.2.1.96</ecNumber>
    </recommendedName>
    <alternativeName>
        <fullName evidence="4">4-alpha-hydroxy-tetrahydropterin dehydratase</fullName>
    </alternativeName>
    <alternativeName>
        <fullName evidence="4">Pterin carbinolamine dehydratase</fullName>
        <shortName evidence="4">PCD</shortName>
    </alternativeName>
</protein>
<dbReference type="HAMAP" id="MF_00434">
    <property type="entry name" value="Pterin_4_alpha"/>
    <property type="match status" value="1"/>
</dbReference>
<organism evidence="5 6">
    <name type="scientific">Zhongshania borealis</name>
    <dbReference type="NCBI Taxonomy" id="889488"/>
    <lineage>
        <taxon>Bacteria</taxon>
        <taxon>Pseudomonadati</taxon>
        <taxon>Pseudomonadota</taxon>
        <taxon>Gammaproteobacteria</taxon>
        <taxon>Cellvibrionales</taxon>
        <taxon>Spongiibacteraceae</taxon>
        <taxon>Zhongshania</taxon>
    </lineage>
</organism>
<dbReference type="EMBL" id="BAABDM010000001">
    <property type="protein sequence ID" value="GAA4085511.1"/>
    <property type="molecule type" value="Genomic_DNA"/>
</dbReference>
<dbReference type="Gene3D" id="3.30.1360.20">
    <property type="entry name" value="Transcriptional coactivator/pterin dehydratase"/>
    <property type="match status" value="1"/>
</dbReference>
<comment type="catalytic activity">
    <reaction evidence="1 4">
        <text>(4aS,6R)-4a-hydroxy-L-erythro-5,6,7,8-tetrahydrobiopterin = (6R)-L-erythro-6,7-dihydrobiopterin + H2O</text>
        <dbReference type="Rhea" id="RHEA:11920"/>
        <dbReference type="ChEBI" id="CHEBI:15377"/>
        <dbReference type="ChEBI" id="CHEBI:15642"/>
        <dbReference type="ChEBI" id="CHEBI:43120"/>
        <dbReference type="EC" id="4.2.1.96"/>
    </reaction>
</comment>
<evidence type="ECO:0000313" key="5">
    <source>
        <dbReference type="EMBL" id="GAA4085511.1"/>
    </source>
</evidence>
<dbReference type="NCBIfam" id="NF002018">
    <property type="entry name" value="PRK00823.1-3"/>
    <property type="match status" value="1"/>
</dbReference>
<dbReference type="Proteomes" id="UP001500392">
    <property type="component" value="Unassembled WGS sequence"/>
</dbReference>
<evidence type="ECO:0000256" key="1">
    <source>
        <dbReference type="ARBA" id="ARBA00001554"/>
    </source>
</evidence>
<proteinExistence type="inferred from homology"/>
<evidence type="ECO:0000256" key="2">
    <source>
        <dbReference type="ARBA" id="ARBA00006472"/>
    </source>
</evidence>
<dbReference type="PANTHER" id="PTHR12599">
    <property type="entry name" value="PTERIN-4-ALPHA-CARBINOLAMINE DEHYDRATASE"/>
    <property type="match status" value="1"/>
</dbReference>
<reference evidence="6" key="1">
    <citation type="journal article" date="2019" name="Int. J. Syst. Evol. Microbiol.">
        <title>The Global Catalogue of Microorganisms (GCM) 10K type strain sequencing project: providing services to taxonomists for standard genome sequencing and annotation.</title>
        <authorList>
            <consortium name="The Broad Institute Genomics Platform"/>
            <consortium name="The Broad Institute Genome Sequencing Center for Infectious Disease"/>
            <person name="Wu L."/>
            <person name="Ma J."/>
        </authorList>
    </citation>
    <scope>NUCLEOTIDE SEQUENCE [LARGE SCALE GENOMIC DNA]</scope>
    <source>
        <strain evidence="6">JCM 17304</strain>
    </source>
</reference>
<name>A0ABP7WCN2_9GAMM</name>
<dbReference type="RefSeq" id="WP_344932236.1">
    <property type="nucleotide sequence ID" value="NZ_BAABDM010000001.1"/>
</dbReference>
<evidence type="ECO:0000313" key="6">
    <source>
        <dbReference type="Proteomes" id="UP001500392"/>
    </source>
</evidence>
<gene>
    <name evidence="5" type="ORF">GCM10022414_05360</name>
</gene>
<comment type="caution">
    <text evidence="5">The sequence shown here is derived from an EMBL/GenBank/DDBJ whole genome shotgun (WGS) entry which is preliminary data.</text>
</comment>
<dbReference type="Pfam" id="PF01329">
    <property type="entry name" value="Pterin_4a"/>
    <property type="match status" value="1"/>
</dbReference>
<keyword evidence="6" id="KW-1185">Reference proteome</keyword>
<dbReference type="InterPro" id="IPR036428">
    <property type="entry name" value="PCD_sf"/>
</dbReference>
<dbReference type="SUPFAM" id="SSF55248">
    <property type="entry name" value="PCD-like"/>
    <property type="match status" value="1"/>
</dbReference>
<evidence type="ECO:0000256" key="4">
    <source>
        <dbReference type="HAMAP-Rule" id="MF_00434"/>
    </source>
</evidence>
<dbReference type="PANTHER" id="PTHR12599:SF0">
    <property type="entry name" value="PTERIN-4-ALPHA-CARBINOLAMINE DEHYDRATASE"/>
    <property type="match status" value="1"/>
</dbReference>
<comment type="similarity">
    <text evidence="2 4">Belongs to the pterin-4-alpha-carbinolamine dehydratase family.</text>
</comment>
<evidence type="ECO:0000256" key="3">
    <source>
        <dbReference type="ARBA" id="ARBA00023239"/>
    </source>
</evidence>
<dbReference type="InterPro" id="IPR001533">
    <property type="entry name" value="Pterin_deHydtase"/>
</dbReference>
<keyword evidence="3 4" id="KW-0456">Lyase</keyword>